<evidence type="ECO:0000313" key="2">
    <source>
        <dbReference type="Proteomes" id="UP000095282"/>
    </source>
</evidence>
<reference evidence="3" key="1">
    <citation type="submission" date="2016-11" db="UniProtKB">
        <authorList>
            <consortium name="WormBaseParasite"/>
        </authorList>
    </citation>
    <scope>IDENTIFICATION</scope>
</reference>
<evidence type="ECO:0000256" key="1">
    <source>
        <dbReference type="SAM" id="MobiDB-lite"/>
    </source>
</evidence>
<feature type="compositionally biased region" description="Low complexity" evidence="1">
    <location>
        <begin position="141"/>
        <end position="155"/>
    </location>
</feature>
<feature type="compositionally biased region" description="Basic and acidic residues" evidence="1">
    <location>
        <begin position="194"/>
        <end position="215"/>
    </location>
</feature>
<dbReference type="STRING" id="1561998.A0A1I7THI6"/>
<protein>
    <submittedName>
        <fullName evidence="3">Late embryogenesis abundant protein D-34-like</fullName>
    </submittedName>
</protein>
<dbReference type="eggNOG" id="KOG1217">
    <property type="taxonomic scope" value="Eukaryota"/>
</dbReference>
<dbReference type="WBParaSite" id="Csp11.Scaffold615.g5987.t1">
    <property type="protein sequence ID" value="Csp11.Scaffold615.g5987.t1"/>
    <property type="gene ID" value="Csp11.Scaffold615.g5987"/>
</dbReference>
<dbReference type="AlphaFoldDB" id="A0A1I7THI6"/>
<accession>A0A1I7THI6</accession>
<organism evidence="2 3">
    <name type="scientific">Caenorhabditis tropicalis</name>
    <dbReference type="NCBI Taxonomy" id="1561998"/>
    <lineage>
        <taxon>Eukaryota</taxon>
        <taxon>Metazoa</taxon>
        <taxon>Ecdysozoa</taxon>
        <taxon>Nematoda</taxon>
        <taxon>Chromadorea</taxon>
        <taxon>Rhabditida</taxon>
        <taxon>Rhabditina</taxon>
        <taxon>Rhabditomorpha</taxon>
        <taxon>Rhabditoidea</taxon>
        <taxon>Rhabditidae</taxon>
        <taxon>Peloderinae</taxon>
        <taxon>Caenorhabditis</taxon>
    </lineage>
</organism>
<keyword evidence="2" id="KW-1185">Reference proteome</keyword>
<feature type="compositionally biased region" description="Basic and acidic residues" evidence="1">
    <location>
        <begin position="173"/>
        <end position="187"/>
    </location>
</feature>
<sequence>MRCRCFGARGRSEGSASGQEILGSDYYTIPRAKLARPLYADDEDHAGALAAYLDDGASISSDGSIEEIERRVTTDVTTREVRTTTVRDESGNIISQSQTVSHGNPHETDTEQYGMISSDHYKTSASEAMDAAMSASASGGAAYHSSASAGGSRSAYNQGYASDSEDSDAGHAVYDRTTRTNQSHDFEPGQDPRTGTERTKREFVTTTKAEEVNYF</sequence>
<proteinExistence type="predicted"/>
<name>A0A1I7THI6_9PELO</name>
<feature type="region of interest" description="Disordered" evidence="1">
    <location>
        <begin position="141"/>
        <end position="215"/>
    </location>
</feature>
<evidence type="ECO:0000313" key="3">
    <source>
        <dbReference type="WBParaSite" id="Csp11.Scaffold615.g5987.t1"/>
    </source>
</evidence>
<dbReference type="Proteomes" id="UP000095282">
    <property type="component" value="Unplaced"/>
</dbReference>